<gene>
    <name evidence="1" type="ORF">A4D02_27435</name>
</gene>
<protein>
    <recommendedName>
        <fullName evidence="3">Secreted protein</fullName>
    </recommendedName>
</protein>
<comment type="caution">
    <text evidence="1">The sequence shown here is derived from an EMBL/GenBank/DDBJ whole genome shotgun (WGS) entry which is preliminary data.</text>
</comment>
<dbReference type="Proteomes" id="UP000192277">
    <property type="component" value="Unassembled WGS sequence"/>
</dbReference>
<accession>A0ABX3P088</accession>
<proteinExistence type="predicted"/>
<evidence type="ECO:0000313" key="2">
    <source>
        <dbReference type="Proteomes" id="UP000192277"/>
    </source>
</evidence>
<reference evidence="1 2" key="1">
    <citation type="submission" date="2016-04" db="EMBL/GenBank/DDBJ databases">
        <authorList>
            <person name="Chen L."/>
            <person name="Zhuang W."/>
            <person name="Wang G."/>
        </authorList>
    </citation>
    <scope>NUCLEOTIDE SEQUENCE [LARGE SCALE GENOMIC DNA]</scope>
    <source>
        <strain evidence="2">GR20</strain>
    </source>
</reference>
<dbReference type="EMBL" id="LWBO01000007">
    <property type="protein sequence ID" value="OQP50166.1"/>
    <property type="molecule type" value="Genomic_DNA"/>
</dbReference>
<evidence type="ECO:0000313" key="1">
    <source>
        <dbReference type="EMBL" id="OQP50166.1"/>
    </source>
</evidence>
<name>A0ABX3P088_9BACT</name>
<sequence length="117" mass="12524">MPAHTINITAPIAATIVSLGRIRNAVGSIRIGQVLEKEQAMAIPRSIFFLALVLILATTTNDGDAGVYSPGNLTKCYCCMATALTRARCGERRSLQKKPIRDYKSPVSAFGRSAAIT</sequence>
<organism evidence="1 2">
    <name type="scientific">Niastella koreensis</name>
    <dbReference type="NCBI Taxonomy" id="354356"/>
    <lineage>
        <taxon>Bacteria</taxon>
        <taxon>Pseudomonadati</taxon>
        <taxon>Bacteroidota</taxon>
        <taxon>Chitinophagia</taxon>
        <taxon>Chitinophagales</taxon>
        <taxon>Chitinophagaceae</taxon>
        <taxon>Niastella</taxon>
    </lineage>
</organism>
<evidence type="ECO:0008006" key="3">
    <source>
        <dbReference type="Google" id="ProtNLM"/>
    </source>
</evidence>
<keyword evidence="2" id="KW-1185">Reference proteome</keyword>